<dbReference type="InterPro" id="IPR050111">
    <property type="entry name" value="C-type_lectin/snaclec_domain"/>
</dbReference>
<evidence type="ECO:0000259" key="1">
    <source>
        <dbReference type="PROSITE" id="PS50041"/>
    </source>
</evidence>
<gene>
    <name evidence="2" type="ORF">CAPTEDRAFT_39638</name>
</gene>
<dbReference type="EMBL" id="KB309875">
    <property type="protein sequence ID" value="ELT93104.1"/>
    <property type="molecule type" value="Genomic_DNA"/>
</dbReference>
<dbReference type="EMBL" id="AMQN01012973">
    <property type="status" value="NOT_ANNOTATED_CDS"/>
    <property type="molecule type" value="Genomic_DNA"/>
</dbReference>
<dbReference type="AlphaFoldDB" id="R7THB0"/>
<dbReference type="SMART" id="SM00034">
    <property type="entry name" value="CLECT"/>
    <property type="match status" value="1"/>
</dbReference>
<name>R7THB0_CAPTE</name>
<feature type="non-terminal residue" evidence="2">
    <location>
        <position position="89"/>
    </location>
</feature>
<dbReference type="PROSITE" id="PS50041">
    <property type="entry name" value="C_TYPE_LECTIN_2"/>
    <property type="match status" value="1"/>
</dbReference>
<dbReference type="Pfam" id="PF00059">
    <property type="entry name" value="Lectin_C"/>
    <property type="match status" value="1"/>
</dbReference>
<reference evidence="4" key="1">
    <citation type="submission" date="2012-12" db="EMBL/GenBank/DDBJ databases">
        <authorList>
            <person name="Hellsten U."/>
            <person name="Grimwood J."/>
            <person name="Chapman J.A."/>
            <person name="Shapiro H."/>
            <person name="Aerts A."/>
            <person name="Otillar R.P."/>
            <person name="Terry A.Y."/>
            <person name="Boore J.L."/>
            <person name="Simakov O."/>
            <person name="Marletaz F."/>
            <person name="Cho S.-J."/>
            <person name="Edsinger-Gonzales E."/>
            <person name="Havlak P."/>
            <person name="Kuo D.-H."/>
            <person name="Larsson T."/>
            <person name="Lv J."/>
            <person name="Arendt D."/>
            <person name="Savage R."/>
            <person name="Osoegawa K."/>
            <person name="de Jong P."/>
            <person name="Lindberg D.R."/>
            <person name="Seaver E.C."/>
            <person name="Weisblat D.A."/>
            <person name="Putnam N.H."/>
            <person name="Grigoriev I.V."/>
            <person name="Rokhsar D.S."/>
        </authorList>
    </citation>
    <scope>NUCLEOTIDE SEQUENCE</scope>
    <source>
        <strain evidence="4">I ESC-2004</strain>
    </source>
</reference>
<proteinExistence type="predicted"/>
<dbReference type="InterPro" id="IPR001304">
    <property type="entry name" value="C-type_lectin-like"/>
</dbReference>
<dbReference type="PANTHER" id="PTHR22803">
    <property type="entry name" value="MANNOSE, PHOSPHOLIPASE, LECTIN RECEPTOR RELATED"/>
    <property type="match status" value="1"/>
</dbReference>
<dbReference type="EnsemblMetazoa" id="CapteT39638">
    <property type="protein sequence ID" value="CapteP39638"/>
    <property type="gene ID" value="CapteG39638"/>
</dbReference>
<evidence type="ECO:0000313" key="3">
    <source>
        <dbReference type="EnsemblMetazoa" id="CapteP39638"/>
    </source>
</evidence>
<reference evidence="3" key="3">
    <citation type="submission" date="2015-06" db="UniProtKB">
        <authorList>
            <consortium name="EnsemblMetazoa"/>
        </authorList>
    </citation>
    <scope>IDENTIFICATION</scope>
</reference>
<dbReference type="Proteomes" id="UP000014760">
    <property type="component" value="Unassembled WGS sequence"/>
</dbReference>
<sequence>CPDHWTSMEDNCYRVFPGETSWETAEENCMEQGFAAHLASVNNIEEQEFVEGQIEIYQQDAWIGLNCRREHALFEWTNGERLMYTNWAT</sequence>
<protein>
    <recommendedName>
        <fullName evidence="1">C-type lectin domain-containing protein</fullName>
    </recommendedName>
</protein>
<organism evidence="2">
    <name type="scientific">Capitella teleta</name>
    <name type="common">Polychaete worm</name>
    <dbReference type="NCBI Taxonomy" id="283909"/>
    <lineage>
        <taxon>Eukaryota</taxon>
        <taxon>Metazoa</taxon>
        <taxon>Spiralia</taxon>
        <taxon>Lophotrochozoa</taxon>
        <taxon>Annelida</taxon>
        <taxon>Polychaeta</taxon>
        <taxon>Sedentaria</taxon>
        <taxon>Scolecida</taxon>
        <taxon>Capitellidae</taxon>
        <taxon>Capitella</taxon>
    </lineage>
</organism>
<accession>R7THB0</accession>
<dbReference type="InterPro" id="IPR016186">
    <property type="entry name" value="C-type_lectin-like/link_sf"/>
</dbReference>
<keyword evidence="4" id="KW-1185">Reference proteome</keyword>
<evidence type="ECO:0000313" key="4">
    <source>
        <dbReference type="Proteomes" id="UP000014760"/>
    </source>
</evidence>
<reference evidence="2 4" key="2">
    <citation type="journal article" date="2013" name="Nature">
        <title>Insights into bilaterian evolution from three spiralian genomes.</title>
        <authorList>
            <person name="Simakov O."/>
            <person name="Marletaz F."/>
            <person name="Cho S.J."/>
            <person name="Edsinger-Gonzales E."/>
            <person name="Havlak P."/>
            <person name="Hellsten U."/>
            <person name="Kuo D.H."/>
            <person name="Larsson T."/>
            <person name="Lv J."/>
            <person name="Arendt D."/>
            <person name="Savage R."/>
            <person name="Osoegawa K."/>
            <person name="de Jong P."/>
            <person name="Grimwood J."/>
            <person name="Chapman J.A."/>
            <person name="Shapiro H."/>
            <person name="Aerts A."/>
            <person name="Otillar R.P."/>
            <person name="Terry A.Y."/>
            <person name="Boore J.L."/>
            <person name="Grigoriev I.V."/>
            <person name="Lindberg D.R."/>
            <person name="Seaver E.C."/>
            <person name="Weisblat D.A."/>
            <person name="Putnam N.H."/>
            <person name="Rokhsar D.S."/>
        </authorList>
    </citation>
    <scope>NUCLEOTIDE SEQUENCE</scope>
    <source>
        <strain evidence="2 4">I ESC-2004</strain>
    </source>
</reference>
<feature type="domain" description="C-type lectin" evidence="1">
    <location>
        <begin position="8"/>
        <end position="89"/>
    </location>
</feature>
<dbReference type="OrthoDB" id="6051775at2759"/>
<dbReference type="InterPro" id="IPR016187">
    <property type="entry name" value="CTDL_fold"/>
</dbReference>
<dbReference type="SUPFAM" id="SSF56436">
    <property type="entry name" value="C-type lectin-like"/>
    <property type="match status" value="1"/>
</dbReference>
<feature type="non-terminal residue" evidence="2">
    <location>
        <position position="1"/>
    </location>
</feature>
<evidence type="ECO:0000313" key="2">
    <source>
        <dbReference type="EMBL" id="ELT93104.1"/>
    </source>
</evidence>
<dbReference type="HOGENOM" id="CLU_049894_10_3_1"/>
<dbReference type="Gene3D" id="3.10.100.10">
    <property type="entry name" value="Mannose-Binding Protein A, subunit A"/>
    <property type="match status" value="1"/>
</dbReference>
<dbReference type="OMA" id="KASYLCK"/>